<feature type="transmembrane region" description="Helical" evidence="2">
    <location>
        <begin position="707"/>
        <end position="728"/>
    </location>
</feature>
<keyword evidence="2" id="KW-1133">Transmembrane helix</keyword>
<feature type="region of interest" description="Disordered" evidence="1">
    <location>
        <begin position="44"/>
        <end position="319"/>
    </location>
</feature>
<feature type="compositionally biased region" description="Basic and acidic residues" evidence="1">
    <location>
        <begin position="202"/>
        <end position="212"/>
    </location>
</feature>
<proteinExistence type="predicted"/>
<feature type="compositionally biased region" description="Basic and acidic residues" evidence="1">
    <location>
        <begin position="69"/>
        <end position="81"/>
    </location>
</feature>
<gene>
    <name evidence="3" type="ORF">HTEP1355_LOCUS20748</name>
</gene>
<feature type="transmembrane region" description="Helical" evidence="2">
    <location>
        <begin position="637"/>
        <end position="659"/>
    </location>
</feature>
<keyword evidence="2" id="KW-0812">Transmembrane</keyword>
<sequence>MGKGRGGEGGAAPRVPQRLAPLKLAAQLVIPGEDDVGSAYAAAPVEGGWVDPSASPPEESQQRMLEGQHNAEEEPNIRQHAVDGGLLGEAGPVSAPTEGVGNKDPRARAVQGGTEGAQGTGREHPTKEEPGSPAGEWGTEQTSGMGAGSPGVGDGTEEPGAGEGGRAPGAHGGTEPSARRGGGSPGGGEGTEEAAGEGVDALEEKAGEHDPSGKGSDAAGEQGSPGDGPRGGLEGHAPSHYLNPPPPTTPSLPSLYANGSSESRPSLMGAIQEEGTERTRSSASSRPEGFARDESTRSMVSHGTTGSGGTTRSREEARMATLEEHNRKLQAHVKRAATANGGLDRRLKSVSEAVGKASADSVLSTSKPIAAAVCKNRYRVFLGLMAVYCMASASSATTGAVASLDMEVSYPFFRMRVLGVRGEWSGNANTSELGSTLGDFKRDDLGITRYKAVIPGPDVPNVGRIGILLRSFPLLDDPEHIEWVNGAVTIQYNGYRDMNGWYFTTGPDNPYYDPVVFVFEGSRNGYSWDLLSSSTWNTLNSTINFRSHPFDSAEIVGHNTPLERRKAVSFDMMPSMLAHALTIGDPILFCLGLTSAICCGFFGMERWAKFCIILPVVLSGAFHVGVGVALYDTGMELASIPHFLLFLWLMLTASCFQWWERWSTQLVCISTGGQLISMGLGVGFFGMSHVPGLAASNDIGSSEADPFRWVDLTAGVFLTVFGTMILVLRWKAVGVSWWSIRKDKKTYDGVWMDLMLQDPTFPSAVSKLREAVQWVQQTVGVNPVVRQRCEVQGAMGITRMEPLTSLDTLYNQAAGAELVLRDKVIFWADASKGLFPLQKDRSLDRGQSFDGGEQTWIRVNGQDIDSMEMVKWPKIKTPERAIEKLMRSYGGDVSRLVDVSRQTIVFESLDDLASCFIAICRDSEVDIVRVKNRLDTGYRSSASAGYRDMNINLRLKSQAAIDNGINSHICEVQLILKAFAELKSAEGHARYVAFRNTRGE</sequence>
<feature type="compositionally biased region" description="Gly residues" evidence="1">
    <location>
        <begin position="223"/>
        <end position="234"/>
    </location>
</feature>
<protein>
    <submittedName>
        <fullName evidence="3">Uncharacterized protein</fullName>
    </submittedName>
</protein>
<dbReference type="AlphaFoldDB" id="A0A7S0W7E2"/>
<reference evidence="3" key="1">
    <citation type="submission" date="2021-01" db="EMBL/GenBank/DDBJ databases">
        <authorList>
            <person name="Corre E."/>
            <person name="Pelletier E."/>
            <person name="Niang G."/>
            <person name="Scheremetjew M."/>
            <person name="Finn R."/>
            <person name="Kale V."/>
            <person name="Holt S."/>
            <person name="Cochrane G."/>
            <person name="Meng A."/>
            <person name="Brown T."/>
            <person name="Cohen L."/>
        </authorList>
    </citation>
    <scope>NUCLEOTIDE SEQUENCE</scope>
    <source>
        <strain evidence="3">CCMP443</strain>
    </source>
</reference>
<keyword evidence="2" id="KW-0472">Membrane</keyword>
<accession>A0A7S0W7E2</accession>
<feature type="transmembrane region" description="Helical" evidence="2">
    <location>
        <begin position="610"/>
        <end position="631"/>
    </location>
</feature>
<evidence type="ECO:0000256" key="2">
    <source>
        <dbReference type="SAM" id="Phobius"/>
    </source>
</evidence>
<feature type="compositionally biased region" description="Gly residues" evidence="1">
    <location>
        <begin position="180"/>
        <end position="189"/>
    </location>
</feature>
<feature type="transmembrane region" description="Helical" evidence="2">
    <location>
        <begin position="666"/>
        <end position="687"/>
    </location>
</feature>
<feature type="compositionally biased region" description="Gly residues" evidence="1">
    <location>
        <begin position="161"/>
        <end position="172"/>
    </location>
</feature>
<evidence type="ECO:0000256" key="1">
    <source>
        <dbReference type="SAM" id="MobiDB-lite"/>
    </source>
</evidence>
<organism evidence="3">
    <name type="scientific">Hemiselmis tepida</name>
    <dbReference type="NCBI Taxonomy" id="464990"/>
    <lineage>
        <taxon>Eukaryota</taxon>
        <taxon>Cryptophyceae</taxon>
        <taxon>Cryptomonadales</taxon>
        <taxon>Hemiselmidaceae</taxon>
        <taxon>Hemiselmis</taxon>
    </lineage>
</organism>
<name>A0A7S0W7E2_9CRYP</name>
<evidence type="ECO:0000313" key="3">
    <source>
        <dbReference type="EMBL" id="CAD8807069.1"/>
    </source>
</evidence>
<feature type="compositionally biased region" description="Gly residues" evidence="1">
    <location>
        <begin position="145"/>
        <end position="154"/>
    </location>
</feature>
<feature type="compositionally biased region" description="Basic and acidic residues" evidence="1">
    <location>
        <begin position="121"/>
        <end position="130"/>
    </location>
</feature>
<feature type="transmembrane region" description="Helical" evidence="2">
    <location>
        <begin position="576"/>
        <end position="603"/>
    </location>
</feature>
<dbReference type="EMBL" id="HBFN01035779">
    <property type="protein sequence ID" value="CAD8807069.1"/>
    <property type="molecule type" value="Transcribed_RNA"/>
</dbReference>